<dbReference type="PROSITE" id="PS50932">
    <property type="entry name" value="HTH_LACI_2"/>
    <property type="match status" value="1"/>
</dbReference>
<dbReference type="SUPFAM" id="SSF47413">
    <property type="entry name" value="lambda repressor-like DNA-binding domains"/>
    <property type="match status" value="1"/>
</dbReference>
<evidence type="ECO:0000256" key="2">
    <source>
        <dbReference type="ARBA" id="ARBA00023125"/>
    </source>
</evidence>
<feature type="domain" description="HTH lacI-type" evidence="4">
    <location>
        <begin position="8"/>
        <end position="50"/>
    </location>
</feature>
<dbReference type="InterPro" id="IPR010982">
    <property type="entry name" value="Lambda_DNA-bd_dom_sf"/>
</dbReference>
<dbReference type="PANTHER" id="PTHR30146:SF152">
    <property type="entry name" value="TRANSCRIPTIONAL REGULATORY PROTEIN"/>
    <property type="match status" value="1"/>
</dbReference>
<dbReference type="OrthoDB" id="9805774at2"/>
<proteinExistence type="predicted"/>
<dbReference type="InterPro" id="IPR000843">
    <property type="entry name" value="HTH_LacI"/>
</dbReference>
<protein>
    <submittedName>
        <fullName evidence="5">LacI family transcriptional regulator</fullName>
    </submittedName>
</protein>
<dbReference type="RefSeq" id="WP_123792313.1">
    <property type="nucleotide sequence ID" value="NZ_RKQK01000001.1"/>
</dbReference>
<dbReference type="GO" id="GO:0000976">
    <property type="term" value="F:transcription cis-regulatory region binding"/>
    <property type="evidence" value="ECO:0007669"/>
    <property type="project" value="TreeGrafter"/>
</dbReference>
<dbReference type="EMBL" id="RKQK01000001">
    <property type="protein sequence ID" value="RPE72170.1"/>
    <property type="molecule type" value="Genomic_DNA"/>
</dbReference>
<dbReference type="Pfam" id="PF00356">
    <property type="entry name" value="LacI"/>
    <property type="match status" value="1"/>
</dbReference>
<accession>A0A3N4VE90</accession>
<dbReference type="AlphaFoldDB" id="A0A3N4VE90"/>
<gene>
    <name evidence="5" type="ORF">EDD53_1315</name>
</gene>
<keyword evidence="1" id="KW-0805">Transcription regulation</keyword>
<evidence type="ECO:0000256" key="1">
    <source>
        <dbReference type="ARBA" id="ARBA00023015"/>
    </source>
</evidence>
<dbReference type="GO" id="GO:0003700">
    <property type="term" value="F:DNA-binding transcription factor activity"/>
    <property type="evidence" value="ECO:0007669"/>
    <property type="project" value="TreeGrafter"/>
</dbReference>
<evidence type="ECO:0000259" key="4">
    <source>
        <dbReference type="PROSITE" id="PS50932"/>
    </source>
</evidence>
<sequence>MKHKLTTPAIKQIAFTADVSTATVDRVLNKRPGVRDKTRQKVEAAIEMLNEGARKTGPIDITDLRVGFVLNSTEMLNKAYQDLVPRFAARFGLKHTPKVMQFNSESVLEAASEMRDVAQGLDGIILVARTSAAMVGQINETVGAGTEVVCVTTDFPGSRRLGYVGMDQVAAGRLAARLVALRSNSADQLVALHIGRNWRCEGEREMGFRSTLRDLNFKGRIVELPTMSGRNEEAQALLNGLLKQGHHVDAVYSPSSGVVGLTNAIKDQDPENRTFIIGHELFNPLKDLLQRDLVGAQIGTNSYDVLSEGLKVIALKRAGRSVPSSVFLPAHIIMKENVSELDWY</sequence>
<evidence type="ECO:0000256" key="3">
    <source>
        <dbReference type="ARBA" id="ARBA00023163"/>
    </source>
</evidence>
<dbReference type="Gene3D" id="3.40.50.2300">
    <property type="match status" value="2"/>
</dbReference>
<keyword evidence="3" id="KW-0804">Transcription</keyword>
<dbReference type="SUPFAM" id="SSF53822">
    <property type="entry name" value="Periplasmic binding protein-like I"/>
    <property type="match status" value="1"/>
</dbReference>
<dbReference type="Gene3D" id="1.10.260.40">
    <property type="entry name" value="lambda repressor-like DNA-binding domains"/>
    <property type="match status" value="1"/>
</dbReference>
<dbReference type="InterPro" id="IPR028082">
    <property type="entry name" value="Peripla_BP_I"/>
</dbReference>
<dbReference type="PANTHER" id="PTHR30146">
    <property type="entry name" value="LACI-RELATED TRANSCRIPTIONAL REPRESSOR"/>
    <property type="match status" value="1"/>
</dbReference>
<name>A0A3N4VE90_9RHOB</name>
<organism evidence="5 6">
    <name type="scientific">Pacificibacter maritimus</name>
    <dbReference type="NCBI Taxonomy" id="762213"/>
    <lineage>
        <taxon>Bacteria</taxon>
        <taxon>Pseudomonadati</taxon>
        <taxon>Pseudomonadota</taxon>
        <taxon>Alphaproteobacteria</taxon>
        <taxon>Rhodobacterales</taxon>
        <taxon>Roseobacteraceae</taxon>
        <taxon>Pacificibacter</taxon>
    </lineage>
</organism>
<dbReference type="CDD" id="cd01392">
    <property type="entry name" value="HTH_LacI"/>
    <property type="match status" value="1"/>
</dbReference>
<comment type="caution">
    <text evidence="5">The sequence shown here is derived from an EMBL/GenBank/DDBJ whole genome shotgun (WGS) entry which is preliminary data.</text>
</comment>
<dbReference type="Pfam" id="PF13407">
    <property type="entry name" value="Peripla_BP_4"/>
    <property type="match status" value="1"/>
</dbReference>
<dbReference type="InterPro" id="IPR025997">
    <property type="entry name" value="SBP_2_dom"/>
</dbReference>
<dbReference type="CDD" id="cd06307">
    <property type="entry name" value="PBP1_sugar_binding"/>
    <property type="match status" value="1"/>
</dbReference>
<keyword evidence="2" id="KW-0238">DNA-binding</keyword>
<evidence type="ECO:0000313" key="5">
    <source>
        <dbReference type="EMBL" id="RPE72170.1"/>
    </source>
</evidence>
<evidence type="ECO:0000313" key="6">
    <source>
        <dbReference type="Proteomes" id="UP000269689"/>
    </source>
</evidence>
<dbReference type="Proteomes" id="UP000269689">
    <property type="component" value="Unassembled WGS sequence"/>
</dbReference>
<reference evidence="5 6" key="1">
    <citation type="submission" date="2018-11" db="EMBL/GenBank/DDBJ databases">
        <title>Genomic Encyclopedia of Type Strains, Phase IV (KMG-IV): sequencing the most valuable type-strain genomes for metagenomic binning, comparative biology and taxonomic classification.</title>
        <authorList>
            <person name="Goeker M."/>
        </authorList>
    </citation>
    <scope>NUCLEOTIDE SEQUENCE [LARGE SCALE GENOMIC DNA]</scope>
    <source>
        <strain evidence="5 6">DSM 104731</strain>
    </source>
</reference>
<keyword evidence="6" id="KW-1185">Reference proteome</keyword>
<dbReference type="SMART" id="SM00354">
    <property type="entry name" value="HTH_LACI"/>
    <property type="match status" value="1"/>
</dbReference>